<feature type="compositionally biased region" description="Low complexity" evidence="5">
    <location>
        <begin position="201"/>
        <end position="218"/>
    </location>
</feature>
<evidence type="ECO:0000256" key="5">
    <source>
        <dbReference type="SAM" id="MobiDB-lite"/>
    </source>
</evidence>
<dbReference type="GeneID" id="81423208"/>
<evidence type="ECO:0000256" key="3">
    <source>
        <dbReference type="ARBA" id="ARBA00022833"/>
    </source>
</evidence>
<organism evidence="7 8">
    <name type="scientific">Penicillium canariense</name>
    <dbReference type="NCBI Taxonomy" id="189055"/>
    <lineage>
        <taxon>Eukaryota</taxon>
        <taxon>Fungi</taxon>
        <taxon>Dikarya</taxon>
        <taxon>Ascomycota</taxon>
        <taxon>Pezizomycotina</taxon>
        <taxon>Eurotiomycetes</taxon>
        <taxon>Eurotiomycetidae</taxon>
        <taxon>Eurotiales</taxon>
        <taxon>Aspergillaceae</taxon>
        <taxon>Penicillium</taxon>
    </lineage>
</organism>
<dbReference type="EMBL" id="JAPQKN010000001">
    <property type="protein sequence ID" value="KAJ5176030.1"/>
    <property type="molecule type" value="Genomic_DNA"/>
</dbReference>
<feature type="region of interest" description="Disordered" evidence="5">
    <location>
        <begin position="1"/>
        <end position="106"/>
    </location>
</feature>
<accession>A0A9W9LU04</accession>
<feature type="compositionally biased region" description="Pro residues" evidence="5">
    <location>
        <begin position="580"/>
        <end position="590"/>
    </location>
</feature>
<reference evidence="7" key="2">
    <citation type="journal article" date="2023" name="IMA Fungus">
        <title>Comparative genomic study of the Penicillium genus elucidates a diverse pangenome and 15 lateral gene transfer events.</title>
        <authorList>
            <person name="Petersen C."/>
            <person name="Sorensen T."/>
            <person name="Nielsen M.R."/>
            <person name="Sondergaard T.E."/>
            <person name="Sorensen J.L."/>
            <person name="Fitzpatrick D.A."/>
            <person name="Frisvad J.C."/>
            <person name="Nielsen K.L."/>
        </authorList>
    </citation>
    <scope>NUCLEOTIDE SEQUENCE</scope>
    <source>
        <strain evidence="7">IBT 26290</strain>
    </source>
</reference>
<feature type="region of interest" description="Disordered" evidence="5">
    <location>
        <begin position="426"/>
        <end position="465"/>
    </location>
</feature>
<evidence type="ECO:0000256" key="1">
    <source>
        <dbReference type="ARBA" id="ARBA00022723"/>
    </source>
</evidence>
<dbReference type="InterPro" id="IPR001841">
    <property type="entry name" value="Znf_RING"/>
</dbReference>
<feature type="region of interest" description="Disordered" evidence="5">
    <location>
        <begin position="391"/>
        <end position="414"/>
    </location>
</feature>
<evidence type="ECO:0000256" key="4">
    <source>
        <dbReference type="PROSITE-ProRule" id="PRU00175"/>
    </source>
</evidence>
<dbReference type="GO" id="GO:0016567">
    <property type="term" value="P:protein ubiquitination"/>
    <property type="evidence" value="ECO:0007669"/>
    <property type="project" value="TreeGrafter"/>
</dbReference>
<feature type="compositionally biased region" description="Polar residues" evidence="5">
    <location>
        <begin position="37"/>
        <end position="53"/>
    </location>
</feature>
<protein>
    <recommendedName>
        <fullName evidence="6">RING-type domain-containing protein</fullName>
    </recommendedName>
</protein>
<evidence type="ECO:0000313" key="8">
    <source>
        <dbReference type="Proteomes" id="UP001149163"/>
    </source>
</evidence>
<feature type="compositionally biased region" description="Polar residues" evidence="5">
    <location>
        <begin position="242"/>
        <end position="251"/>
    </location>
</feature>
<dbReference type="RefSeq" id="XP_056547638.1">
    <property type="nucleotide sequence ID" value="XM_056684032.1"/>
</dbReference>
<dbReference type="SUPFAM" id="SSF57850">
    <property type="entry name" value="RING/U-box"/>
    <property type="match status" value="1"/>
</dbReference>
<keyword evidence="3" id="KW-0862">Zinc</keyword>
<feature type="region of interest" description="Disordered" evidence="5">
    <location>
        <begin position="144"/>
        <end position="286"/>
    </location>
</feature>
<dbReference type="PANTHER" id="PTHR45969:SF55">
    <property type="entry name" value="OS07G0686300 PROTEIN"/>
    <property type="match status" value="1"/>
</dbReference>
<feature type="compositionally biased region" description="Low complexity" evidence="5">
    <location>
        <begin position="599"/>
        <end position="617"/>
    </location>
</feature>
<dbReference type="AlphaFoldDB" id="A0A9W9LU04"/>
<dbReference type="SMART" id="SM00184">
    <property type="entry name" value="RING"/>
    <property type="match status" value="1"/>
</dbReference>
<gene>
    <name evidence="7" type="ORF">N7482_001907</name>
</gene>
<keyword evidence="2 4" id="KW-0863">Zinc-finger</keyword>
<dbReference type="OrthoDB" id="8062037at2759"/>
<dbReference type="Gene3D" id="3.30.40.10">
    <property type="entry name" value="Zinc/RING finger domain, C3HC4 (zinc finger)"/>
    <property type="match status" value="1"/>
</dbReference>
<dbReference type="GO" id="GO:0061630">
    <property type="term" value="F:ubiquitin protein ligase activity"/>
    <property type="evidence" value="ECO:0007669"/>
    <property type="project" value="TreeGrafter"/>
</dbReference>
<feature type="compositionally biased region" description="Polar residues" evidence="5">
    <location>
        <begin position="61"/>
        <end position="89"/>
    </location>
</feature>
<dbReference type="Pfam" id="PF13639">
    <property type="entry name" value="zf-RING_2"/>
    <property type="match status" value="1"/>
</dbReference>
<feature type="region of interest" description="Disordered" evidence="5">
    <location>
        <begin position="303"/>
        <end position="324"/>
    </location>
</feature>
<feature type="region of interest" description="Disordered" evidence="5">
    <location>
        <begin position="478"/>
        <end position="678"/>
    </location>
</feature>
<evidence type="ECO:0000256" key="2">
    <source>
        <dbReference type="ARBA" id="ARBA00022771"/>
    </source>
</evidence>
<evidence type="ECO:0000259" key="6">
    <source>
        <dbReference type="PROSITE" id="PS50089"/>
    </source>
</evidence>
<proteinExistence type="predicted"/>
<reference evidence="7" key="1">
    <citation type="submission" date="2022-11" db="EMBL/GenBank/DDBJ databases">
        <authorList>
            <person name="Petersen C."/>
        </authorList>
    </citation>
    <scope>NUCLEOTIDE SEQUENCE</scope>
    <source>
        <strain evidence="7">IBT 26290</strain>
    </source>
</reference>
<feature type="compositionally biased region" description="Polar residues" evidence="5">
    <location>
        <begin position="438"/>
        <end position="450"/>
    </location>
</feature>
<sequence>MGQSASTPREPPDTGYSDYLTTLLGRDSSTRDEDMNNRQITEQNGEASSSSGMGSHPHTGQDASSIQLNELPESWQQPTRHSGGFSQQMRSIEEEEGPEYEPSPREYRSAAIARMAARRQSTMSRLGSRILPNSVIRGLLSSQEETPAEGHAHRHGLVSRTPPRSESAHSSGRFSPFSALGSTGVTRRRTTRGPYFIPQRAASSAMSDGAASSSLLDSSAERIPESSRASWRRARLQRMRHSLSTPISQMFGQPAPDISSSHEGPAHLSGSPPFSDSLPGAMDTRLDFGEPLHELDSVEPGIELDSPLSAHQPNTEPMGSRGLPGLLRTRAARAMRREEQTPLSRVLQLAAAAIAAQLSGTTGPALPNIQALGNEGLDGSLENFIQSLQHATTAPAQPPQPGEGPSNPGTEAPTAPVNFLRVFRFANSDSPLGPSPLERSTNGSANQGPQSDGMPVDEAAEGAEGRTVTLVVVGVRSVPAGNGSNSEQGPPGPGGPGLDALLGLPFLPPNAIPRPPEGSGDLAQRADARSRLHAARQGGPAGLAPELLRQPGQNPPRRMSDAGPRLTYPSYPPSALSESPPGPHPPPSTPAEPGMSAVSSGTSTPSRRPSSASAMPPSVLPHLHGGQSSQPPVEPSEYSVPPSAARQRRRSDSEFARHRALGSGSVRRNGVVEPDQAPPGGGRSWLIYVVGTNLSENHPALTTPSLFTDNPTYEDMILLSSLLGPAKPPVATQDDVNSAGGLFRLVEYAGSLVAESVDGAGAIQIQDGERCLICLSDYEVAEEVRELAKCKHVFHRDCIDQVRPILASYLTIAIRTNGTQQWLTTGRNSCPLCRGQGVKETSNNEGPAAPEPAAAPVPEGMAI</sequence>
<feature type="compositionally biased region" description="Basic residues" evidence="5">
    <location>
        <begin position="230"/>
        <end position="241"/>
    </location>
</feature>
<dbReference type="PROSITE" id="PS50089">
    <property type="entry name" value="ZF_RING_2"/>
    <property type="match status" value="1"/>
</dbReference>
<feature type="compositionally biased region" description="Pro residues" evidence="5">
    <location>
        <begin position="506"/>
        <end position="516"/>
    </location>
</feature>
<dbReference type="CDD" id="cd16461">
    <property type="entry name" value="RING-H2_EL5-like"/>
    <property type="match status" value="1"/>
</dbReference>
<feature type="region of interest" description="Disordered" evidence="5">
    <location>
        <begin position="837"/>
        <end position="863"/>
    </location>
</feature>
<name>A0A9W9LU04_9EURO</name>
<feature type="compositionally biased region" description="Low complexity" evidence="5">
    <location>
        <begin position="627"/>
        <end position="643"/>
    </location>
</feature>
<feature type="compositionally biased region" description="Polar residues" evidence="5">
    <location>
        <begin position="162"/>
        <end position="173"/>
    </location>
</feature>
<dbReference type="PANTHER" id="PTHR45969">
    <property type="entry name" value="RING ZINC FINGER PROTEIN-RELATED"/>
    <property type="match status" value="1"/>
</dbReference>
<feature type="domain" description="RING-type" evidence="6">
    <location>
        <begin position="771"/>
        <end position="834"/>
    </location>
</feature>
<evidence type="ECO:0000313" key="7">
    <source>
        <dbReference type="EMBL" id="KAJ5176030.1"/>
    </source>
</evidence>
<dbReference type="InterPro" id="IPR013083">
    <property type="entry name" value="Znf_RING/FYVE/PHD"/>
</dbReference>
<dbReference type="GO" id="GO:0008270">
    <property type="term" value="F:zinc ion binding"/>
    <property type="evidence" value="ECO:0007669"/>
    <property type="project" value="UniProtKB-KW"/>
</dbReference>
<keyword evidence="1" id="KW-0479">Metal-binding</keyword>
<keyword evidence="8" id="KW-1185">Reference proteome</keyword>
<dbReference type="Proteomes" id="UP001149163">
    <property type="component" value="Unassembled WGS sequence"/>
</dbReference>
<comment type="caution">
    <text evidence="7">The sequence shown here is derived from an EMBL/GenBank/DDBJ whole genome shotgun (WGS) entry which is preliminary data.</text>
</comment>